<dbReference type="SMART" id="SM00875">
    <property type="entry name" value="BACK"/>
    <property type="match status" value="1"/>
</dbReference>
<dbReference type="Ensembl" id="ENSTNIT00000012557.1">
    <property type="protein sequence ID" value="ENSTNIP00000012366.1"/>
    <property type="gene ID" value="ENSTNIG00000009493.1"/>
</dbReference>
<evidence type="ECO:0000313" key="5">
    <source>
        <dbReference type="Ensembl" id="ENSTNIP00000012366.1"/>
    </source>
</evidence>
<feature type="domain" description="BTB" evidence="4">
    <location>
        <begin position="80"/>
        <end position="150"/>
    </location>
</feature>
<dbReference type="InterPro" id="IPR011705">
    <property type="entry name" value="BACK"/>
</dbReference>
<dbReference type="CDD" id="cd18522">
    <property type="entry name" value="BACK_BTBD1"/>
    <property type="match status" value="1"/>
</dbReference>
<dbReference type="SMART" id="SM00225">
    <property type="entry name" value="BTB"/>
    <property type="match status" value="1"/>
</dbReference>
<reference evidence="6" key="1">
    <citation type="journal article" date="2004" name="Nature">
        <title>Genome duplication in the teleost fish Tetraodon nigroviridis reveals the early vertebrate proto-karyotype.</title>
        <authorList>
            <person name="Jaillon O."/>
            <person name="Aury J.-M."/>
            <person name="Brunet F."/>
            <person name="Petit J.-L."/>
            <person name="Stange-Thomann N."/>
            <person name="Mauceli E."/>
            <person name="Bouneau L."/>
            <person name="Fischer C."/>
            <person name="Ozouf-Costaz C."/>
            <person name="Bernot A."/>
            <person name="Nicaud S."/>
            <person name="Jaffe D."/>
            <person name="Fisher S."/>
            <person name="Lutfalla G."/>
            <person name="Dossat C."/>
            <person name="Segurens B."/>
            <person name="Dasilva C."/>
            <person name="Salanoubat M."/>
            <person name="Levy M."/>
            <person name="Boudet N."/>
            <person name="Castellano S."/>
            <person name="Anthouard V."/>
            <person name="Jubin C."/>
            <person name="Castelli V."/>
            <person name="Katinka M."/>
            <person name="Vacherie B."/>
            <person name="Biemont C."/>
            <person name="Skalli Z."/>
            <person name="Cattolico L."/>
            <person name="Poulain J."/>
            <person name="De Berardinis V."/>
            <person name="Cruaud C."/>
            <person name="Duprat S."/>
            <person name="Brottier P."/>
            <person name="Coutanceau J.-P."/>
            <person name="Gouzy J."/>
            <person name="Parra G."/>
            <person name="Lardier G."/>
            <person name="Chapple C."/>
            <person name="McKernan K.J."/>
            <person name="McEwan P."/>
            <person name="Bosak S."/>
            <person name="Kellis M."/>
            <person name="Volff J.-N."/>
            <person name="Guigo R."/>
            <person name="Zody M.C."/>
            <person name="Mesirov J."/>
            <person name="Lindblad-Toh K."/>
            <person name="Birren B."/>
            <person name="Nusbaum C."/>
            <person name="Kahn D."/>
            <person name="Robinson-Rechavi M."/>
            <person name="Laudet V."/>
            <person name="Schachter V."/>
            <person name="Quetier F."/>
            <person name="Saurin W."/>
            <person name="Scarpelli C."/>
            <person name="Wincker P."/>
            <person name="Lander E.S."/>
            <person name="Weissenbach J."/>
            <person name="Roest Crollius H."/>
        </authorList>
    </citation>
    <scope>NUCLEOTIDE SEQUENCE [LARGE SCALE GENOMIC DNA]</scope>
</reference>
<dbReference type="Gene3D" id="2.60.120.820">
    <property type="entry name" value="PHR domain"/>
    <property type="match status" value="1"/>
</dbReference>
<dbReference type="GO" id="GO:0000932">
    <property type="term" value="C:P-body"/>
    <property type="evidence" value="ECO:0007669"/>
    <property type="project" value="TreeGrafter"/>
</dbReference>
<dbReference type="SUPFAM" id="SSF54695">
    <property type="entry name" value="POZ domain"/>
    <property type="match status" value="1"/>
</dbReference>
<name>H3CVT2_TETNG</name>
<evidence type="ECO:0000256" key="3">
    <source>
        <dbReference type="SAM" id="MobiDB-lite"/>
    </source>
</evidence>
<organism evidence="5 6">
    <name type="scientific">Tetraodon nigroviridis</name>
    <name type="common">Spotted green pufferfish</name>
    <name type="synonym">Chelonodon nigroviridis</name>
    <dbReference type="NCBI Taxonomy" id="99883"/>
    <lineage>
        <taxon>Eukaryota</taxon>
        <taxon>Metazoa</taxon>
        <taxon>Chordata</taxon>
        <taxon>Craniata</taxon>
        <taxon>Vertebrata</taxon>
        <taxon>Euteleostomi</taxon>
        <taxon>Actinopterygii</taxon>
        <taxon>Neopterygii</taxon>
        <taxon>Teleostei</taxon>
        <taxon>Neoteleostei</taxon>
        <taxon>Acanthomorphata</taxon>
        <taxon>Eupercaria</taxon>
        <taxon>Tetraodontiformes</taxon>
        <taxon>Tetradontoidea</taxon>
        <taxon>Tetraodontidae</taxon>
        <taxon>Tetraodon</taxon>
    </lineage>
</organism>
<dbReference type="InterPro" id="IPR012983">
    <property type="entry name" value="PHR"/>
</dbReference>
<dbReference type="Pfam" id="PF00651">
    <property type="entry name" value="BTB"/>
    <property type="match status" value="1"/>
</dbReference>
<dbReference type="STRING" id="99883.ENSTNIP00000012366"/>
<dbReference type="InterPro" id="IPR011333">
    <property type="entry name" value="SKP1/BTB/POZ_sf"/>
</dbReference>
<dbReference type="InterPro" id="IPR000210">
    <property type="entry name" value="BTB/POZ_dom"/>
</dbReference>
<dbReference type="GO" id="GO:0005829">
    <property type="term" value="C:cytosol"/>
    <property type="evidence" value="ECO:0007669"/>
    <property type="project" value="TreeGrafter"/>
</dbReference>
<dbReference type="InterPro" id="IPR038648">
    <property type="entry name" value="PHR_sf"/>
</dbReference>
<proteinExistence type="predicted"/>
<dbReference type="Gene3D" id="1.25.40.420">
    <property type="match status" value="1"/>
</dbReference>
<dbReference type="Proteomes" id="UP000007303">
    <property type="component" value="Unassembled WGS sequence"/>
</dbReference>
<evidence type="ECO:0000313" key="6">
    <source>
        <dbReference type="Proteomes" id="UP000007303"/>
    </source>
</evidence>
<dbReference type="CDD" id="cd18281">
    <property type="entry name" value="BTB_POZ_BTBD1_2"/>
    <property type="match status" value="1"/>
</dbReference>
<dbReference type="GeneTree" id="ENSGT00940000156756"/>
<reference evidence="5" key="3">
    <citation type="submission" date="2025-09" db="UniProtKB">
        <authorList>
            <consortium name="Ensembl"/>
        </authorList>
    </citation>
    <scope>IDENTIFICATION</scope>
</reference>
<evidence type="ECO:0000256" key="2">
    <source>
        <dbReference type="ARBA" id="ARBA00022490"/>
    </source>
</evidence>
<reference evidence="5" key="2">
    <citation type="submission" date="2025-08" db="UniProtKB">
        <authorList>
            <consortium name="Ensembl"/>
        </authorList>
    </citation>
    <scope>IDENTIFICATION</scope>
</reference>
<dbReference type="PROSITE" id="PS50097">
    <property type="entry name" value="BTB"/>
    <property type="match status" value="1"/>
</dbReference>
<feature type="region of interest" description="Disordered" evidence="3">
    <location>
        <begin position="1"/>
        <end position="47"/>
    </location>
</feature>
<dbReference type="Pfam" id="PF08005">
    <property type="entry name" value="PHR"/>
    <property type="match status" value="1"/>
</dbReference>
<dbReference type="PANTHER" id="PTHR45774:SF1">
    <property type="entry name" value="BTB_POZ DOMAIN-CONTAINING PROTEIN 1"/>
    <property type="match status" value="1"/>
</dbReference>
<dbReference type="GO" id="GO:0022008">
    <property type="term" value="P:neurogenesis"/>
    <property type="evidence" value="ECO:0007669"/>
    <property type="project" value="TreeGrafter"/>
</dbReference>
<dbReference type="InParanoid" id="H3CVT2"/>
<dbReference type="Gene3D" id="3.30.710.10">
    <property type="entry name" value="Potassium Channel Kv1.1, Chain A"/>
    <property type="match status" value="1"/>
</dbReference>
<dbReference type="FunFam" id="2.60.120.820:FF:000004">
    <property type="entry name" value="BTB/POZ domain-containing protein 2"/>
    <property type="match status" value="1"/>
</dbReference>
<keyword evidence="2" id="KW-0963">Cytoplasm</keyword>
<dbReference type="HOGENOM" id="CLU_015899_2_0_1"/>
<accession>H3CVT2</accession>
<keyword evidence="6" id="KW-1185">Reference proteome</keyword>
<dbReference type="FunFam" id="3.30.710.10:FF:000037">
    <property type="entry name" value="BTB (POZ) domain containing 1"/>
    <property type="match status" value="1"/>
</dbReference>
<comment type="subcellular location">
    <subcellularLocation>
        <location evidence="1">Cytoplasm</location>
    </subcellularLocation>
</comment>
<protein>
    <submittedName>
        <fullName evidence="5">BTB domain containing 1</fullName>
    </submittedName>
</protein>
<evidence type="ECO:0000259" key="4">
    <source>
        <dbReference type="PROSITE" id="PS50097"/>
    </source>
</evidence>
<sequence length="488" mass="53900">MATGGRSALESNQEVREAPSNSAQSGAAAVLANMPPSSGSAPPASPPVLGLHREPMYNWQATKNSLKERFAFLFNNELLSDVRFIVGKGRQAQRIPAHKFVLAAGSAVFDAMFNGGMATTSAEIELPDVEPAAFLALLRFLYSDEVHIGPETVMTTLYTAKKYAVPALEGYCVEFLTKHLRADNAFMLLTQARLFDEPQLASLCLDTIDKSTADAINAEGFTDIDLDTLCAVLQRDTLSIRENRLFGAVVRWAEAECYRQQLPATPENKQKVLGKARPLIRFPLMTVEEFAAAGPAQSGILIDREVVNLFLHFTVNPKPRVEYIDRPRCCLRGEECSINRFQQVESRWGYTGTSDRIRFNVNRRISIVGFGLYGSIHGPTDYQVNIQILESDKRITLGQNDTGFSCDGTETTFRVMFKEPVEILPNVSYTACATLKGPDSHYGTKGYKMVTQESSVGTKTSFFFFSSPGNNNGTSVEDGQIPEIIYYT</sequence>
<evidence type="ECO:0000256" key="1">
    <source>
        <dbReference type="ARBA" id="ARBA00004496"/>
    </source>
</evidence>
<dbReference type="FunFam" id="1.25.40.420:FF:000004">
    <property type="entry name" value="BTB/POZ domain-containing protein 2"/>
    <property type="match status" value="1"/>
</dbReference>
<dbReference type="OMA" id="CYMACAT"/>
<dbReference type="PANTHER" id="PTHR45774">
    <property type="entry name" value="BTB/POZ DOMAIN-CONTAINING"/>
    <property type="match status" value="1"/>
</dbReference>
<dbReference type="Pfam" id="PF07707">
    <property type="entry name" value="BACK"/>
    <property type="match status" value="1"/>
</dbReference>
<dbReference type="AlphaFoldDB" id="H3CVT2"/>